<evidence type="ECO:0000313" key="1">
    <source>
        <dbReference type="EMBL" id="TWQ54235.1"/>
    </source>
</evidence>
<comment type="caution">
    <text evidence="1">The sequence shown here is derived from an EMBL/GenBank/DDBJ whole genome shotgun (WGS) entry which is preliminary data.</text>
</comment>
<dbReference type="EMBL" id="VOCK01000010">
    <property type="protein sequence ID" value="TWQ54235.1"/>
    <property type="molecule type" value="Genomic_DNA"/>
</dbReference>
<protein>
    <submittedName>
        <fullName evidence="1">Uncharacterized protein</fullName>
    </submittedName>
</protein>
<gene>
    <name evidence="1" type="ORF">FQK01_08260</name>
</gene>
<accession>A0ABD7SBA9</accession>
<sequence length="63" mass="7095">MVTAAVAAKHVRVTVFQDRNVRVLEVRVAGVIITAQETATAQRNDQLRVMFRAHEVTHPSRSR</sequence>
<dbReference type="AlphaFoldDB" id="A0ABD7SBA9"/>
<proteinExistence type="predicted"/>
<organism evidence="1 2">
    <name type="scientific">Xanthomonas vasicola</name>
    <dbReference type="NCBI Taxonomy" id="56459"/>
    <lineage>
        <taxon>Bacteria</taxon>
        <taxon>Pseudomonadati</taxon>
        <taxon>Pseudomonadota</taxon>
        <taxon>Gammaproteobacteria</taxon>
        <taxon>Lysobacterales</taxon>
        <taxon>Lysobacteraceae</taxon>
        <taxon>Xanthomonas</taxon>
    </lineage>
</organism>
<evidence type="ECO:0000313" key="2">
    <source>
        <dbReference type="Proteomes" id="UP000320455"/>
    </source>
</evidence>
<name>A0ABD7SBA9_XANVA</name>
<reference evidence="2" key="1">
    <citation type="journal article" date="2020" name="Phytopathology">
        <title>Genomic acquisitions in emerging populations of Xanthomonas vasicola pv. vasculorum infecting corn in the U.S. and Argentina.</title>
        <authorList>
            <person name="Perez-Quintero A.L."/>
        </authorList>
    </citation>
    <scope>NUCLEOTIDE SEQUENCE [LARGE SCALE GENOMIC DNA]</scope>
    <source>
        <strain evidence="2">Xvh-L</strain>
    </source>
</reference>
<keyword evidence="2" id="KW-1185">Reference proteome</keyword>
<dbReference type="Proteomes" id="UP000320455">
    <property type="component" value="Unassembled WGS sequence"/>
</dbReference>